<evidence type="ECO:0000259" key="2">
    <source>
        <dbReference type="Pfam" id="PF05424"/>
    </source>
</evidence>
<dbReference type="AlphaFoldDB" id="A0A0N9BHH7"/>
<proteinExistence type="predicted"/>
<gene>
    <name evidence="3" type="primary">var</name>
</gene>
<dbReference type="SUPFAM" id="SSF140924">
    <property type="entry name" value="Duffy binding domain-like"/>
    <property type="match status" value="2"/>
</dbReference>
<reference evidence="3" key="1">
    <citation type="journal article" date="2015" name="Nat. Commun.">
        <title>Ape parasite origins of human malaria virulence genes.</title>
        <authorList>
            <person name="Larremore D.B."/>
            <person name="Sundararaman S.A."/>
            <person name="Liu W."/>
            <person name="Proto W.R."/>
            <person name="Clauset A."/>
            <person name="Loy D.E."/>
            <person name="Speede S."/>
            <person name="Plenderleith L.J."/>
            <person name="Sharp P.M."/>
            <person name="Hahn B.H."/>
            <person name="Rayner J.C."/>
            <person name="Buckee C.O."/>
        </authorList>
    </citation>
    <scope>NUCLEOTIDE SEQUENCE</scope>
    <source>
        <strain evidence="3">SYpte37_Contig_14367</strain>
    </source>
</reference>
<dbReference type="InterPro" id="IPR042202">
    <property type="entry name" value="Duffy-ag-bd_sf"/>
</dbReference>
<protein>
    <submittedName>
        <fullName evidence="3">Erythrocyte membrane protein 1</fullName>
    </submittedName>
</protein>
<dbReference type="EMBL" id="KP167136">
    <property type="protein sequence ID" value="ALD49142.1"/>
    <property type="molecule type" value="Genomic_DNA"/>
</dbReference>
<evidence type="ECO:0000256" key="1">
    <source>
        <dbReference type="SAM" id="MobiDB-lite"/>
    </source>
</evidence>
<dbReference type="Gene3D" id="1.20.1310.20">
    <property type="entry name" value="Duffy-antigen binding domain"/>
    <property type="match status" value="2"/>
</dbReference>
<dbReference type="Gene3D" id="1.20.58.830">
    <property type="match status" value="2"/>
</dbReference>
<dbReference type="Pfam" id="PF05424">
    <property type="entry name" value="Duffy_binding"/>
    <property type="match status" value="1"/>
</dbReference>
<organism evidence="3">
    <name type="scientific">Plasmodium gaboni</name>
    <dbReference type="NCBI Taxonomy" id="647221"/>
    <lineage>
        <taxon>Eukaryota</taxon>
        <taxon>Sar</taxon>
        <taxon>Alveolata</taxon>
        <taxon>Apicomplexa</taxon>
        <taxon>Aconoidasida</taxon>
        <taxon>Haemosporida</taxon>
        <taxon>Plasmodiidae</taxon>
        <taxon>Plasmodium</taxon>
        <taxon>Plasmodium (Laverania)</taxon>
    </lineage>
</organism>
<feature type="domain" description="Duffy-antigen binding" evidence="2">
    <location>
        <begin position="566"/>
        <end position="725"/>
    </location>
</feature>
<evidence type="ECO:0000313" key="3">
    <source>
        <dbReference type="EMBL" id="ALD49142.1"/>
    </source>
</evidence>
<sequence>MGNTESNEKSSLLKNFQYLTDGQPPHKLLYFDYLNFLHYELQHEAWKWEIYKNYVGVGGVGGSLTENHRFFCGWKQIQEQIFNKLNEQLKGTKTYNWDNDVLPLINIEETKVLGTTPDCKNVTISNNIDEIDNAEFPALSGGTNATCNDLKTSKDIHVPLRRRGLLVDSMYDYLEEIKKEIKDESKLKQLLSGEIKTKTKIGDKAIEMKKEMIEGISDIISNLIKDKHKDKHEAFCKEWYRTMEDYHTLLLGNDIVNENKTKEIQCSIKDIEKKLEGKSIDFKKEWSSHFKTIVHRMQNGEFVNPNTNRPCEIYASDSSQCVRFFEEWAEEFCVLKRDLGKMVVSECGGASGSGSSGNSGKPSANCTNLCNIYTKFMDESKKYYNNYKKICMDRKYGYDKDEKDLLESFKNAAMNSMTDCCTDQGNCKDTDLFDVTKDISNIRYKCFCPEGEYKKQQQTDTNADCQKILNSGSTVTGHAVPATTQPGMSHSVVSSTTQPPNCDEKTRGGCNIYINDDDYAKIKGQQNCCGLLNAAENTRSDRTIKWRNRNDNKYEFLSGRGVPEEVYLPPRKQNLCFKDLDKREFTTTDQLKEQLLKVGATEGYNLGEYYKNKKDNNADKYSYDVSPCNALKYSFLDLRDIILGYDMLEPSKTGTENKMKEIFKKGGKSSGDPGSKERRTFWNDNQECVWKAMLCGYKSGRDQPLENCNTMPSDTTYPIGNDRDSGTKFQFLRWIEEWSEDFCAKRKTLADNVVEKCKECKNASDTYHESKSGGTGKECNTSSDKDCTECKTACSACKNACTAYKNFVSSTTSGGQNNWRDQWKQMNDRYTQLMDEAMEKLKTVLEERQKAAKSSPSASGTGGTSTTTTCSDKKDGNDCAKSFYEYLYDSGNTTLSSYINMVSQNTDCGGDKHVVATNTCGITYI</sequence>
<dbReference type="VEuPathDB" id="PlasmoDB:PGABG01_0002500"/>
<dbReference type="VEuPathDB" id="PlasmoDB:PGSY75_0037200"/>
<feature type="region of interest" description="Disordered" evidence="1">
    <location>
        <begin position="846"/>
        <end position="871"/>
    </location>
</feature>
<accession>A0A0N9BHH7</accession>
<dbReference type="GO" id="GO:0016020">
    <property type="term" value="C:membrane"/>
    <property type="evidence" value="ECO:0007669"/>
    <property type="project" value="InterPro"/>
</dbReference>
<dbReference type="InterPro" id="IPR008602">
    <property type="entry name" value="Duffy-antigen-binding"/>
</dbReference>
<name>A0A0N9BHH7_9APIC</name>
<feature type="compositionally biased region" description="Low complexity" evidence="1">
    <location>
        <begin position="852"/>
        <end position="870"/>
    </location>
</feature>
<dbReference type="GO" id="GO:0046789">
    <property type="term" value="F:host cell surface receptor binding"/>
    <property type="evidence" value="ECO:0007669"/>
    <property type="project" value="InterPro"/>
</dbReference>